<reference evidence="4" key="1">
    <citation type="submission" date="2005-10" db="EMBL/GenBank/DDBJ databases">
        <authorList>
            <person name="Loftus B.J."/>
            <person name="Nene V.M."/>
            <person name="Hannick L.I."/>
            <person name="Bidwell S."/>
            <person name="Haas B."/>
            <person name="Amedeo P."/>
            <person name="Orvis J."/>
            <person name="Wortman J.R."/>
            <person name="White O.R."/>
            <person name="Salzberg S."/>
            <person name="Shumway M."/>
            <person name="Koo H."/>
            <person name="Zhao Y."/>
            <person name="Holmes M."/>
            <person name="Miller J."/>
            <person name="Schatz M."/>
            <person name="Pop M."/>
            <person name="Pai G."/>
            <person name="Utterback T."/>
            <person name="Rogers Y.-H."/>
            <person name="Kravitz S."/>
            <person name="Fraser C.M."/>
        </authorList>
    </citation>
    <scope>NUCLEOTIDE SEQUENCE</scope>
    <source>
        <strain evidence="4">Liverpool</strain>
    </source>
</reference>
<dbReference type="EMBL" id="CH477764">
    <property type="protein sequence ID" value="EAT36487.1"/>
    <property type="molecule type" value="Genomic_DNA"/>
</dbReference>
<evidence type="ECO:0000259" key="3">
    <source>
        <dbReference type="PROSITE" id="PS50158"/>
    </source>
</evidence>
<dbReference type="GO" id="GO:0008270">
    <property type="term" value="F:zinc ion binding"/>
    <property type="evidence" value="ECO:0007669"/>
    <property type="project" value="UniProtKB-KW"/>
</dbReference>
<dbReference type="InterPro" id="IPR001878">
    <property type="entry name" value="Znf_CCHC"/>
</dbReference>
<dbReference type="InterPro" id="IPR036875">
    <property type="entry name" value="Znf_CCHC_sf"/>
</dbReference>
<dbReference type="GO" id="GO:0003676">
    <property type="term" value="F:nucleic acid binding"/>
    <property type="evidence" value="ECO:0007669"/>
    <property type="project" value="InterPro"/>
</dbReference>
<dbReference type="HOGENOM" id="CLU_2098818_0_0_1"/>
<keyword evidence="1" id="KW-0479">Metal-binding</keyword>
<dbReference type="SMART" id="SM00343">
    <property type="entry name" value="ZnF_C2HC"/>
    <property type="match status" value="1"/>
</dbReference>
<dbReference type="SUPFAM" id="SSF57756">
    <property type="entry name" value="Retrovirus zinc finger-like domains"/>
    <property type="match status" value="1"/>
</dbReference>
<name>Q0IEC4_AEDAE</name>
<dbReference type="PaxDb" id="7159-AAEL011418-PA"/>
<feature type="domain" description="CCHC-type" evidence="3">
    <location>
        <begin position="50"/>
        <end position="65"/>
    </location>
</feature>
<dbReference type="PROSITE" id="PS50158">
    <property type="entry name" value="ZF_CCHC"/>
    <property type="match status" value="1"/>
</dbReference>
<evidence type="ECO:0000256" key="1">
    <source>
        <dbReference type="PROSITE-ProRule" id="PRU00047"/>
    </source>
</evidence>
<gene>
    <name evidence="4" type="ORF">AaeL_AAEL011418</name>
</gene>
<keyword evidence="1" id="KW-0862">Zinc</keyword>
<evidence type="ECO:0000256" key="2">
    <source>
        <dbReference type="SAM" id="MobiDB-lite"/>
    </source>
</evidence>
<accession>Q0IEC4</accession>
<evidence type="ECO:0000313" key="5">
    <source>
        <dbReference type="Proteomes" id="UP000682892"/>
    </source>
</evidence>
<sequence length="116" mass="12819">MPEDVLTLEFVKCRLLDEETKRKGTEMCTVKSEPAAFSGAKQAPKNRRIKCFRCKQEGHKLAECPAKKKEDAKKKFVNKSKAHVADQSEVCFAGFSRGSAGADESKNVPVNRASIS</sequence>
<feature type="region of interest" description="Disordered" evidence="2">
    <location>
        <begin position="97"/>
        <end position="116"/>
    </location>
</feature>
<dbReference type="Proteomes" id="UP000682892">
    <property type="component" value="Unassembled WGS sequence"/>
</dbReference>
<protein>
    <submittedName>
        <fullName evidence="4">AAEL011418-PA</fullName>
    </submittedName>
</protein>
<proteinExistence type="predicted"/>
<dbReference type="Pfam" id="PF00098">
    <property type="entry name" value="zf-CCHC"/>
    <property type="match status" value="1"/>
</dbReference>
<keyword evidence="1" id="KW-0863">Zinc-finger</keyword>
<dbReference type="Gene3D" id="4.10.60.10">
    <property type="entry name" value="Zinc finger, CCHC-type"/>
    <property type="match status" value="1"/>
</dbReference>
<reference evidence="4" key="3">
    <citation type="submission" date="2012-09" db="EMBL/GenBank/DDBJ databases">
        <authorList>
            <consortium name="VectorBase"/>
        </authorList>
    </citation>
    <scope>NUCLEOTIDE SEQUENCE</scope>
    <source>
        <strain evidence="4">Liverpool</strain>
    </source>
</reference>
<evidence type="ECO:0000313" key="4">
    <source>
        <dbReference type="EMBL" id="EAT36487.1"/>
    </source>
</evidence>
<dbReference type="AlphaFoldDB" id="Q0IEC4"/>
<organism evidence="4 5">
    <name type="scientific">Aedes aegypti</name>
    <name type="common">Yellowfever mosquito</name>
    <name type="synonym">Culex aegypti</name>
    <dbReference type="NCBI Taxonomy" id="7159"/>
    <lineage>
        <taxon>Eukaryota</taxon>
        <taxon>Metazoa</taxon>
        <taxon>Ecdysozoa</taxon>
        <taxon>Arthropoda</taxon>
        <taxon>Hexapoda</taxon>
        <taxon>Insecta</taxon>
        <taxon>Pterygota</taxon>
        <taxon>Neoptera</taxon>
        <taxon>Endopterygota</taxon>
        <taxon>Diptera</taxon>
        <taxon>Nematocera</taxon>
        <taxon>Culicoidea</taxon>
        <taxon>Culicidae</taxon>
        <taxon>Culicinae</taxon>
        <taxon>Aedini</taxon>
        <taxon>Aedes</taxon>
        <taxon>Stegomyia</taxon>
    </lineage>
</organism>
<reference evidence="4" key="2">
    <citation type="journal article" date="2007" name="Science">
        <title>Genome sequence of Aedes aegypti, a major arbovirus vector.</title>
        <authorList>
            <person name="Nene V."/>
            <person name="Wortman J.R."/>
            <person name="Lawson D."/>
            <person name="Haas B."/>
            <person name="Kodira C."/>
            <person name="Tu Z.J."/>
            <person name="Loftus B."/>
            <person name="Xi Z."/>
            <person name="Megy K."/>
            <person name="Grabherr M."/>
            <person name="Ren Q."/>
            <person name="Zdobnov E.M."/>
            <person name="Lobo N.F."/>
            <person name="Campbell K.S."/>
            <person name="Brown S.E."/>
            <person name="Bonaldo M.F."/>
            <person name="Zhu J."/>
            <person name="Sinkins S.P."/>
            <person name="Hogenkamp D.G."/>
            <person name="Amedeo P."/>
            <person name="Arensburger P."/>
            <person name="Atkinson P.W."/>
            <person name="Bidwell S."/>
            <person name="Biedler J."/>
            <person name="Birney E."/>
            <person name="Bruggner R.V."/>
            <person name="Costas J."/>
            <person name="Coy M.R."/>
            <person name="Crabtree J."/>
            <person name="Crawford M."/>
            <person name="Debruyn B."/>
            <person name="Decaprio D."/>
            <person name="Eiglmeier K."/>
            <person name="Eisenstadt E."/>
            <person name="El-Dorry H."/>
            <person name="Gelbart W.M."/>
            <person name="Gomes S.L."/>
            <person name="Hammond M."/>
            <person name="Hannick L.I."/>
            <person name="Hogan J.R."/>
            <person name="Holmes M.H."/>
            <person name="Jaffe D."/>
            <person name="Johnston J.S."/>
            <person name="Kennedy R.C."/>
            <person name="Koo H."/>
            <person name="Kravitz S."/>
            <person name="Kriventseva E.V."/>
            <person name="Kulp D."/>
            <person name="Labutti K."/>
            <person name="Lee E."/>
            <person name="Li S."/>
            <person name="Lovin D.D."/>
            <person name="Mao C."/>
            <person name="Mauceli E."/>
            <person name="Menck C.F."/>
            <person name="Miller J.R."/>
            <person name="Montgomery P."/>
            <person name="Mori A."/>
            <person name="Nascimento A.L."/>
            <person name="Naveira H.F."/>
            <person name="Nusbaum C."/>
            <person name="O'leary S."/>
            <person name="Orvis J."/>
            <person name="Pertea M."/>
            <person name="Quesneville H."/>
            <person name="Reidenbach K.R."/>
            <person name="Rogers Y.H."/>
            <person name="Roth C.W."/>
            <person name="Schneider J.R."/>
            <person name="Schatz M."/>
            <person name="Shumway M."/>
            <person name="Stanke M."/>
            <person name="Stinson E.O."/>
            <person name="Tubio J.M."/>
            <person name="Vanzee J.P."/>
            <person name="Verjovski-Almeida S."/>
            <person name="Werner D."/>
            <person name="White O."/>
            <person name="Wyder S."/>
            <person name="Zeng Q."/>
            <person name="Zhao Q."/>
            <person name="Zhao Y."/>
            <person name="Hill C.A."/>
            <person name="Raikhel A.S."/>
            <person name="Soares M.B."/>
            <person name="Knudson D.L."/>
            <person name="Lee N.H."/>
            <person name="Galagan J."/>
            <person name="Salzberg S.L."/>
            <person name="Paulsen I.T."/>
            <person name="Dimopoulos G."/>
            <person name="Collins F.H."/>
            <person name="Birren B."/>
            <person name="Fraser-Liggett C.M."/>
            <person name="Severson D.W."/>
        </authorList>
    </citation>
    <scope>NUCLEOTIDE SEQUENCE [LARGE SCALE GENOMIC DNA]</scope>
    <source>
        <strain evidence="4">Liverpool</strain>
    </source>
</reference>